<feature type="compositionally biased region" description="Basic and acidic residues" evidence="1">
    <location>
        <begin position="22"/>
        <end position="43"/>
    </location>
</feature>
<name>A0A4Z2H6Y7_9TELE</name>
<dbReference type="Proteomes" id="UP000314294">
    <property type="component" value="Unassembled WGS sequence"/>
</dbReference>
<protein>
    <submittedName>
        <fullName evidence="2">Uncharacterized protein</fullName>
    </submittedName>
</protein>
<evidence type="ECO:0000313" key="2">
    <source>
        <dbReference type="EMBL" id="TNN60584.1"/>
    </source>
</evidence>
<dbReference type="EMBL" id="SRLO01000331">
    <property type="protein sequence ID" value="TNN60584.1"/>
    <property type="molecule type" value="Genomic_DNA"/>
</dbReference>
<accession>A0A4Z2H6Y7</accession>
<feature type="region of interest" description="Disordered" evidence="1">
    <location>
        <begin position="276"/>
        <end position="301"/>
    </location>
</feature>
<evidence type="ECO:0000256" key="1">
    <source>
        <dbReference type="SAM" id="MobiDB-lite"/>
    </source>
</evidence>
<gene>
    <name evidence="2" type="ORF">EYF80_029185</name>
</gene>
<reference evidence="2 3" key="1">
    <citation type="submission" date="2019-03" db="EMBL/GenBank/DDBJ databases">
        <title>First draft genome of Liparis tanakae, snailfish: a comprehensive survey of snailfish specific genes.</title>
        <authorList>
            <person name="Kim W."/>
            <person name="Song I."/>
            <person name="Jeong J.-H."/>
            <person name="Kim D."/>
            <person name="Kim S."/>
            <person name="Ryu S."/>
            <person name="Song J.Y."/>
            <person name="Lee S.K."/>
        </authorList>
    </citation>
    <scope>NUCLEOTIDE SEQUENCE [LARGE SCALE GENOMIC DNA]</scope>
    <source>
        <tissue evidence="2">Muscle</tissue>
    </source>
</reference>
<sequence>MTSEFKCVVERAGVITAKRKKAGEEKERKGSKRSEGKKNETARYESLSILQSTPAVNYAPAIFPVIRGFDWETFVPRLPPDGEEESRLHSMDRFQNQVKICHLCNLPPREMPPLLPCGLVMPDELWEACLPDPPAPPCRATFDLMKKKTDGSELTAPRPLSGLGPRTLEGRMQGSAGGGWKRSVTTTKSKRLFLHTSCDSPQADLFVPFPSGKSSVSLEELRVDEVCVLRPTKHHDPVTHNNSGREEERYWSETAEQNRELQVRAELNHAGSSYTFHSQVQHGNSHTTAAVDAPMRRTEET</sequence>
<comment type="caution">
    <text evidence="2">The sequence shown here is derived from an EMBL/GenBank/DDBJ whole genome shotgun (WGS) entry which is preliminary data.</text>
</comment>
<feature type="region of interest" description="Disordered" evidence="1">
    <location>
        <begin position="18"/>
        <end position="43"/>
    </location>
</feature>
<feature type="region of interest" description="Disordered" evidence="1">
    <location>
        <begin position="149"/>
        <end position="182"/>
    </location>
</feature>
<feature type="compositionally biased region" description="Polar residues" evidence="1">
    <location>
        <begin position="276"/>
        <end position="288"/>
    </location>
</feature>
<keyword evidence="3" id="KW-1185">Reference proteome</keyword>
<evidence type="ECO:0000313" key="3">
    <source>
        <dbReference type="Proteomes" id="UP000314294"/>
    </source>
</evidence>
<proteinExistence type="predicted"/>
<feature type="region of interest" description="Disordered" evidence="1">
    <location>
        <begin position="234"/>
        <end position="254"/>
    </location>
</feature>
<dbReference type="AlphaFoldDB" id="A0A4Z2H6Y7"/>
<organism evidence="2 3">
    <name type="scientific">Liparis tanakae</name>
    <name type="common">Tanaka's snailfish</name>
    <dbReference type="NCBI Taxonomy" id="230148"/>
    <lineage>
        <taxon>Eukaryota</taxon>
        <taxon>Metazoa</taxon>
        <taxon>Chordata</taxon>
        <taxon>Craniata</taxon>
        <taxon>Vertebrata</taxon>
        <taxon>Euteleostomi</taxon>
        <taxon>Actinopterygii</taxon>
        <taxon>Neopterygii</taxon>
        <taxon>Teleostei</taxon>
        <taxon>Neoteleostei</taxon>
        <taxon>Acanthomorphata</taxon>
        <taxon>Eupercaria</taxon>
        <taxon>Perciformes</taxon>
        <taxon>Cottioidei</taxon>
        <taxon>Cottales</taxon>
        <taxon>Liparidae</taxon>
        <taxon>Liparis</taxon>
    </lineage>
</organism>